<dbReference type="Gene3D" id="1.20.120.160">
    <property type="entry name" value="HPT domain"/>
    <property type="match status" value="1"/>
</dbReference>
<dbReference type="PROSITE" id="PS50110">
    <property type="entry name" value="RESPONSE_REGULATORY"/>
    <property type="match status" value="1"/>
</dbReference>
<organism evidence="6 7">
    <name type="scientific">Paenibacillus terrae</name>
    <dbReference type="NCBI Taxonomy" id="159743"/>
    <lineage>
        <taxon>Bacteria</taxon>
        <taxon>Bacillati</taxon>
        <taxon>Bacillota</taxon>
        <taxon>Bacilli</taxon>
        <taxon>Bacillales</taxon>
        <taxon>Paenibacillaceae</taxon>
        <taxon>Paenibacillus</taxon>
    </lineage>
</organism>
<dbReference type="SUPFAM" id="SSF52172">
    <property type="entry name" value="CheY-like"/>
    <property type="match status" value="1"/>
</dbReference>
<evidence type="ECO:0000259" key="4">
    <source>
        <dbReference type="PROSITE" id="PS50110"/>
    </source>
</evidence>
<keyword evidence="3" id="KW-0175">Coiled coil</keyword>
<dbReference type="InterPro" id="IPR008207">
    <property type="entry name" value="Sig_transdc_His_kin_Hpt_dom"/>
</dbReference>
<evidence type="ECO:0000313" key="6">
    <source>
        <dbReference type="EMBL" id="KJD43179.1"/>
    </source>
</evidence>
<feature type="domain" description="Response regulatory" evidence="4">
    <location>
        <begin position="1"/>
        <end position="29"/>
    </location>
</feature>
<gene>
    <name evidence="6" type="ORF">QD47_24100</name>
</gene>
<dbReference type="InterPro" id="IPR036641">
    <property type="entry name" value="HPT_dom_sf"/>
</dbReference>
<dbReference type="PROSITE" id="PS50894">
    <property type="entry name" value="HPT"/>
    <property type="match status" value="1"/>
</dbReference>
<dbReference type="PATRIC" id="fig|159743.3.peg.5348"/>
<proteinExistence type="predicted"/>
<feature type="domain" description="HPt" evidence="5">
    <location>
        <begin position="55"/>
        <end position="148"/>
    </location>
</feature>
<comment type="caution">
    <text evidence="6">The sequence shown here is derived from an EMBL/GenBank/DDBJ whole genome shotgun (WGS) entry which is preliminary data.</text>
</comment>
<keyword evidence="7" id="KW-1185">Reference proteome</keyword>
<evidence type="ECO:0000259" key="5">
    <source>
        <dbReference type="PROSITE" id="PS50894"/>
    </source>
</evidence>
<dbReference type="GO" id="GO:0000160">
    <property type="term" value="P:phosphorelay signal transduction system"/>
    <property type="evidence" value="ECO:0007669"/>
    <property type="project" value="InterPro"/>
</dbReference>
<dbReference type="EMBL" id="JTHP01000065">
    <property type="protein sequence ID" value="KJD43179.1"/>
    <property type="molecule type" value="Genomic_DNA"/>
</dbReference>
<protein>
    <submittedName>
        <fullName evidence="6">Uncharacterized protein</fullName>
    </submittedName>
</protein>
<evidence type="ECO:0000256" key="2">
    <source>
        <dbReference type="PROSITE-ProRule" id="PRU00169"/>
    </source>
</evidence>
<dbReference type="Proteomes" id="UP000032534">
    <property type="component" value="Unassembled WGS sequence"/>
</dbReference>
<evidence type="ECO:0000256" key="1">
    <source>
        <dbReference type="PROSITE-ProRule" id="PRU00110"/>
    </source>
</evidence>
<feature type="coiled-coil region" evidence="3">
    <location>
        <begin position="124"/>
        <end position="151"/>
    </location>
</feature>
<dbReference type="InterPro" id="IPR011006">
    <property type="entry name" value="CheY-like_superfamily"/>
</dbReference>
<evidence type="ECO:0000256" key="3">
    <source>
        <dbReference type="SAM" id="Coils"/>
    </source>
</evidence>
<evidence type="ECO:0000313" key="7">
    <source>
        <dbReference type="Proteomes" id="UP000032534"/>
    </source>
</evidence>
<feature type="modified residue" description="Phosphohistidine" evidence="1">
    <location>
        <position position="94"/>
    </location>
</feature>
<dbReference type="Pfam" id="PF01627">
    <property type="entry name" value="Hpt"/>
    <property type="match status" value="1"/>
</dbReference>
<dbReference type="AlphaFoldDB" id="A0A0D7WW08"/>
<keyword evidence="1" id="KW-0597">Phosphoprotein</keyword>
<comment type="caution">
    <text evidence="2">Lacks conserved residue(s) required for the propagation of feature annotation.</text>
</comment>
<dbReference type="InterPro" id="IPR001789">
    <property type="entry name" value="Sig_transdc_resp-reg_receiver"/>
</dbReference>
<sequence>MKGLEVGVNDYLSKPVMIEQLFEKLIQWLPKTDVEPILDEEVIHEIMLLDDEDGSMGLLASLVEMYTSDTPAKISTLIELAAANEPAKVVEVAHELKSGSVSLGIGRLSTLFSDIEQLARENRLEAAQEMLAALQSAYQATCRELKRYMRQ</sequence>
<accession>A0A0D7WW08</accession>
<reference evidence="6 7" key="1">
    <citation type="submission" date="2014-11" db="EMBL/GenBank/DDBJ databases">
        <title>Draft Genome Sequences of Paenibacillus polymyxa NRRL B-30509 and Paenibacillus terrae NRRL B-30644, Strains from a Poultry Environment that Produce Tridecaptin A and Paenicidins.</title>
        <authorList>
            <person name="van Belkum M.J."/>
            <person name="Lohans C.T."/>
            <person name="Vederas J.C."/>
        </authorList>
    </citation>
    <scope>NUCLEOTIDE SEQUENCE [LARGE SCALE GENOMIC DNA]</scope>
    <source>
        <strain evidence="6 7">NRRL B-30644</strain>
    </source>
</reference>
<name>A0A0D7WW08_9BACL</name>
<dbReference type="SUPFAM" id="SSF47226">
    <property type="entry name" value="Histidine-containing phosphotransfer domain, HPT domain"/>
    <property type="match status" value="1"/>
</dbReference>